<dbReference type="Proteomes" id="UP000181936">
    <property type="component" value="Chromosome"/>
</dbReference>
<dbReference type="STRING" id="1547283.A9C19_01815"/>
<reference evidence="2 3" key="1">
    <citation type="journal article" date="2016" name="Sci. Rep.">
        <title>Complete genome sequence and transcriptomic analysis of a novel marine strain Bacillus weihaiensis reveals the mechanism of brown algae degradation.</title>
        <authorList>
            <person name="Zhu Y."/>
            <person name="Chen P."/>
            <person name="Bao Y."/>
            <person name="Men Y."/>
            <person name="Zeng Y."/>
            <person name="Yang J."/>
            <person name="Sun J."/>
            <person name="Sun Y."/>
        </authorList>
    </citation>
    <scope>NUCLEOTIDE SEQUENCE [LARGE SCALE GENOMIC DNA]</scope>
    <source>
        <strain evidence="2 3">Alg07</strain>
    </source>
</reference>
<dbReference type="OrthoDB" id="2922677at2"/>
<dbReference type="AlphaFoldDB" id="A0A1L3MMK6"/>
<accession>A0A1L3MMK6</accession>
<organism evidence="2 3">
    <name type="scientific">Bacillus weihaiensis</name>
    <dbReference type="NCBI Taxonomy" id="1547283"/>
    <lineage>
        <taxon>Bacteria</taxon>
        <taxon>Bacillati</taxon>
        <taxon>Bacillota</taxon>
        <taxon>Bacilli</taxon>
        <taxon>Bacillales</taxon>
        <taxon>Bacillaceae</taxon>
        <taxon>Bacillus</taxon>
    </lineage>
</organism>
<dbReference type="RefSeq" id="WP_072578380.1">
    <property type="nucleotide sequence ID" value="NZ_CP016020.1"/>
</dbReference>
<gene>
    <name evidence="2" type="ORF">A9C19_01815</name>
</gene>
<dbReference type="InterPro" id="IPR058355">
    <property type="entry name" value="DUF8042"/>
</dbReference>
<protein>
    <recommendedName>
        <fullName evidence="1">DUF8042 domain-containing protein</fullName>
    </recommendedName>
</protein>
<sequence length="128" mass="15082">MVSLSNEQYEMIHFYYNLLNTIEEGFEYIVSSFDSFQVTEAETILKDILSAFYHVDSSNKVFETVLKEEEVLIEKLRKFDQVIMTVDADLSIFTSFQNNQELIKHSLAPCFIAWKELVQHELKPYIIQ</sequence>
<evidence type="ECO:0000313" key="2">
    <source>
        <dbReference type="EMBL" id="APH03590.1"/>
    </source>
</evidence>
<dbReference type="EMBL" id="CP016020">
    <property type="protein sequence ID" value="APH03590.1"/>
    <property type="molecule type" value="Genomic_DNA"/>
</dbReference>
<name>A0A1L3MMK6_9BACI</name>
<proteinExistence type="predicted"/>
<dbReference type="KEGG" id="bwh:A9C19_01815"/>
<dbReference type="Pfam" id="PF26154">
    <property type="entry name" value="DUF8042"/>
    <property type="match status" value="1"/>
</dbReference>
<evidence type="ECO:0000313" key="3">
    <source>
        <dbReference type="Proteomes" id="UP000181936"/>
    </source>
</evidence>
<evidence type="ECO:0000259" key="1">
    <source>
        <dbReference type="Pfam" id="PF26154"/>
    </source>
</evidence>
<feature type="domain" description="DUF8042" evidence="1">
    <location>
        <begin position="6"/>
        <end position="124"/>
    </location>
</feature>
<keyword evidence="3" id="KW-1185">Reference proteome</keyword>